<dbReference type="EMBL" id="SLXK01000005">
    <property type="protein sequence ID" value="TCP30598.1"/>
    <property type="molecule type" value="Genomic_DNA"/>
</dbReference>
<sequence length="219" mass="25254">MKLYQVRKGQFVYFNNELCRVYSVKPMYKQSVHLIRLRDLKQQLTNAANVERIKPEPLDSFLFNNNIYTLHRDKKASEGDFILITNPNPDYLDHYFLNAIEVVATVESKGVITNKSNGIRHNEYLLMVPGRESGSRPIEYQDIEKVHDSEAISTDQAVSNFNNIEVGDVYRKRNSDTAVEAMVIAIQGETIILGGNLQLPKNELTDHEKWEFLYSLNQD</sequence>
<proteinExistence type="predicted"/>
<comment type="caution">
    <text evidence="1">The sequence shown here is derived from an EMBL/GenBank/DDBJ whole genome shotgun (WGS) entry which is preliminary data.</text>
</comment>
<evidence type="ECO:0000313" key="2">
    <source>
        <dbReference type="Proteomes" id="UP000295416"/>
    </source>
</evidence>
<organism evidence="1 2">
    <name type="scientific">Scopulibacillus darangshiensis</name>
    <dbReference type="NCBI Taxonomy" id="442528"/>
    <lineage>
        <taxon>Bacteria</taxon>
        <taxon>Bacillati</taxon>
        <taxon>Bacillota</taxon>
        <taxon>Bacilli</taxon>
        <taxon>Bacillales</taxon>
        <taxon>Sporolactobacillaceae</taxon>
        <taxon>Scopulibacillus</taxon>
    </lineage>
</organism>
<accession>A0A4R2P8G2</accession>
<gene>
    <name evidence="1" type="ORF">EV207_105127</name>
</gene>
<protein>
    <submittedName>
        <fullName evidence="1">Uncharacterized protein</fullName>
    </submittedName>
</protein>
<dbReference type="Proteomes" id="UP000295416">
    <property type="component" value="Unassembled WGS sequence"/>
</dbReference>
<keyword evidence="2" id="KW-1185">Reference proteome</keyword>
<dbReference type="RefSeq" id="WP_132744580.1">
    <property type="nucleotide sequence ID" value="NZ_SLXK01000005.1"/>
</dbReference>
<name>A0A4R2P8G2_9BACL</name>
<reference evidence="1 2" key="1">
    <citation type="submission" date="2019-03" db="EMBL/GenBank/DDBJ databases">
        <title>Genomic Encyclopedia of Type Strains, Phase IV (KMG-IV): sequencing the most valuable type-strain genomes for metagenomic binning, comparative biology and taxonomic classification.</title>
        <authorList>
            <person name="Goeker M."/>
        </authorList>
    </citation>
    <scope>NUCLEOTIDE SEQUENCE [LARGE SCALE GENOMIC DNA]</scope>
    <source>
        <strain evidence="1 2">DSM 19377</strain>
    </source>
</reference>
<dbReference type="AlphaFoldDB" id="A0A4R2P8G2"/>
<evidence type="ECO:0000313" key="1">
    <source>
        <dbReference type="EMBL" id="TCP30598.1"/>
    </source>
</evidence>
<dbReference type="OrthoDB" id="2835997at2"/>